<name>A0AAU8Z114_CLOBO</name>
<dbReference type="InterPro" id="IPR005358">
    <property type="entry name" value="Puta_zinc/iron-chelating_dom"/>
</dbReference>
<dbReference type="EMBL" id="CP027776">
    <property type="protein sequence ID" value="AVP65972.1"/>
    <property type="molecule type" value="Genomic_DNA"/>
</dbReference>
<dbReference type="AlphaFoldDB" id="A0AAU8Z114"/>
<protein>
    <submittedName>
        <fullName evidence="1">Zinc/iron-chelating domain-containing protein</fullName>
    </submittedName>
</protein>
<proteinExistence type="predicted"/>
<sequence length="82" mass="9660">MFMCDKCGQCCRNLDKSPIYAELHSGNGVCKYLDGNLCSIYENRPLLCRVDESYDAFFKNTMTLEKYYKLNYEFCIKLKNEL</sequence>
<evidence type="ECO:0000313" key="1">
    <source>
        <dbReference type="EMBL" id="AVP65972.1"/>
    </source>
</evidence>
<accession>A0AAU8Z114</accession>
<gene>
    <name evidence="1" type="ORF">C3B64_17670</name>
</gene>
<evidence type="ECO:0000313" key="2">
    <source>
        <dbReference type="Proteomes" id="UP000238070"/>
    </source>
</evidence>
<dbReference type="Proteomes" id="UP000238070">
    <property type="component" value="Chromosome"/>
</dbReference>
<organism evidence="1 2">
    <name type="scientific">Clostridium botulinum</name>
    <dbReference type="NCBI Taxonomy" id="1491"/>
    <lineage>
        <taxon>Bacteria</taxon>
        <taxon>Bacillati</taxon>
        <taxon>Bacillota</taxon>
        <taxon>Clostridia</taxon>
        <taxon>Eubacteriales</taxon>
        <taxon>Clostridiaceae</taxon>
        <taxon>Clostridium</taxon>
    </lineage>
</organism>
<reference evidence="1 2" key="1">
    <citation type="submission" date="2018-01" db="EMBL/GenBank/DDBJ databases">
        <title>Genetic Diversity of Clostridium botulinum in seafood.</title>
        <authorList>
            <person name="Athira V."/>
            <person name="Arun Jyothi P.V."/>
            <person name="Lalitha K.V."/>
            <person name="Joseph T.C."/>
        </authorList>
    </citation>
    <scope>NUCLEOTIDE SEQUENCE [LARGE SCALE GENOMIC DNA]</scope>
    <source>
        <strain evidence="1 2">Mfbjulcb5</strain>
    </source>
</reference>
<dbReference type="Pfam" id="PF03692">
    <property type="entry name" value="CxxCxxCC"/>
    <property type="match status" value="1"/>
</dbReference>